<organism evidence="1 2">
    <name type="scientific">Panagrolaimus sp. PS1159</name>
    <dbReference type="NCBI Taxonomy" id="55785"/>
    <lineage>
        <taxon>Eukaryota</taxon>
        <taxon>Metazoa</taxon>
        <taxon>Ecdysozoa</taxon>
        <taxon>Nematoda</taxon>
        <taxon>Chromadorea</taxon>
        <taxon>Rhabditida</taxon>
        <taxon>Tylenchina</taxon>
        <taxon>Panagrolaimomorpha</taxon>
        <taxon>Panagrolaimoidea</taxon>
        <taxon>Panagrolaimidae</taxon>
        <taxon>Panagrolaimus</taxon>
    </lineage>
</organism>
<reference evidence="2" key="1">
    <citation type="submission" date="2022-11" db="UniProtKB">
        <authorList>
            <consortium name="WormBaseParasite"/>
        </authorList>
    </citation>
    <scope>IDENTIFICATION</scope>
</reference>
<sequence>MLFFFYRMVILLHRVQDLWIMATYNYWPRYGVENYSVILPMEQSFDSVKSTKWMQENWHHSITLSLIYIIAIFGGQKLMESRKPYALDWPLFVWNFGLAIFSILGFVRMTPEMWWSVTSNSFAYSICTASFAQSITGFWTEKFAMSKVVEFGDTAFIVLRKRPLIFLHWYHHITVLVYTWHAYKDHTASGRWFIWMNYLVHAFMYSYYAIRALNIRIPKFVAMIVTILQLIQMVVGVYIGITVYGIKTAGKPCQQTWNNLYFSFTIYFSYFLLFCNFFYHAYLKKNNRYEKPIAKKKTEVINGEAVSKKKI</sequence>
<protein>
    <submittedName>
        <fullName evidence="2">Elongation of very long chain fatty acids protein</fullName>
    </submittedName>
</protein>
<name>A0AC35F7Y8_9BILA</name>
<evidence type="ECO:0000313" key="1">
    <source>
        <dbReference type="Proteomes" id="UP000887580"/>
    </source>
</evidence>
<dbReference type="WBParaSite" id="PS1159_v2.g14699.t1">
    <property type="protein sequence ID" value="PS1159_v2.g14699.t1"/>
    <property type="gene ID" value="PS1159_v2.g14699"/>
</dbReference>
<dbReference type="Proteomes" id="UP000887580">
    <property type="component" value="Unplaced"/>
</dbReference>
<accession>A0AC35F7Y8</accession>
<evidence type="ECO:0000313" key="2">
    <source>
        <dbReference type="WBParaSite" id="PS1159_v2.g14699.t1"/>
    </source>
</evidence>
<proteinExistence type="predicted"/>